<sequence length="109" mass="11145">MKTMTSENISGSLSGPLLALALLTAGCTPITPRWDAHFGEAVDIAKAQQTINPEASLNTEPVMGVDGQAGDAIFDSYRNSFRNPQLSPRGVPSSLSSGGGGGGQRGNGN</sequence>
<evidence type="ECO:0000256" key="1">
    <source>
        <dbReference type="SAM" id="MobiDB-lite"/>
    </source>
</evidence>
<dbReference type="AlphaFoldDB" id="A0A1I4P504"/>
<organism evidence="2 3">
    <name type="scientific">Nitrosomonas communis</name>
    <dbReference type="NCBI Taxonomy" id="44574"/>
    <lineage>
        <taxon>Bacteria</taxon>
        <taxon>Pseudomonadati</taxon>
        <taxon>Pseudomonadota</taxon>
        <taxon>Betaproteobacteria</taxon>
        <taxon>Nitrosomonadales</taxon>
        <taxon>Nitrosomonadaceae</taxon>
        <taxon>Nitrosomonas</taxon>
    </lineage>
</organism>
<evidence type="ECO:0008006" key="4">
    <source>
        <dbReference type="Google" id="ProtNLM"/>
    </source>
</evidence>
<evidence type="ECO:0000313" key="3">
    <source>
        <dbReference type="Proteomes" id="UP000183287"/>
    </source>
</evidence>
<name>A0A1I4P504_9PROT</name>
<feature type="compositionally biased region" description="Low complexity" evidence="1">
    <location>
        <begin position="86"/>
        <end position="96"/>
    </location>
</feature>
<protein>
    <recommendedName>
        <fullName evidence="4">Lipoprotein</fullName>
    </recommendedName>
</protein>
<gene>
    <name evidence="2" type="ORF">SAMN05421863_101813</name>
</gene>
<proteinExistence type="predicted"/>
<feature type="region of interest" description="Disordered" evidence="1">
    <location>
        <begin position="76"/>
        <end position="109"/>
    </location>
</feature>
<keyword evidence="3" id="KW-1185">Reference proteome</keyword>
<accession>A0A1I4P504</accession>
<evidence type="ECO:0000313" key="2">
    <source>
        <dbReference type="EMBL" id="SFM22617.1"/>
    </source>
</evidence>
<reference evidence="3" key="1">
    <citation type="submission" date="2016-10" db="EMBL/GenBank/DDBJ databases">
        <authorList>
            <person name="Varghese N."/>
            <person name="Submissions S."/>
        </authorList>
    </citation>
    <scope>NUCLEOTIDE SEQUENCE [LARGE SCALE GENOMIC DNA]</scope>
    <source>
        <strain evidence="3">Nm44</strain>
    </source>
</reference>
<dbReference type="PROSITE" id="PS51257">
    <property type="entry name" value="PROKAR_LIPOPROTEIN"/>
    <property type="match status" value="1"/>
</dbReference>
<dbReference type="OrthoDB" id="8537668at2"/>
<feature type="compositionally biased region" description="Gly residues" evidence="1">
    <location>
        <begin position="97"/>
        <end position="109"/>
    </location>
</feature>
<dbReference type="Proteomes" id="UP000183287">
    <property type="component" value="Unassembled WGS sequence"/>
</dbReference>
<dbReference type="RefSeq" id="WP_074905217.1">
    <property type="nucleotide sequence ID" value="NZ_FOUB01000018.1"/>
</dbReference>
<dbReference type="EMBL" id="FOUB01000018">
    <property type="protein sequence ID" value="SFM22617.1"/>
    <property type="molecule type" value="Genomic_DNA"/>
</dbReference>